<reference evidence="10 11" key="1">
    <citation type="submission" date="2019-11" db="EMBL/GenBank/DDBJ databases">
        <title>Genome sequences of 17 halophilic strains isolated from different environments.</title>
        <authorList>
            <person name="Furrow R.E."/>
        </authorList>
    </citation>
    <scope>NUCLEOTIDE SEQUENCE [LARGE SCALE GENOMIC DNA]</scope>
    <source>
        <strain evidence="10 11">22511_23_Filter</strain>
    </source>
</reference>
<feature type="domain" description="Major facilitator superfamily (MFS) profile" evidence="9">
    <location>
        <begin position="27"/>
        <end position="400"/>
    </location>
</feature>
<feature type="transmembrane region" description="Helical" evidence="8">
    <location>
        <begin position="296"/>
        <end position="313"/>
    </location>
</feature>
<dbReference type="PROSITE" id="PS50850">
    <property type="entry name" value="MFS"/>
    <property type="match status" value="1"/>
</dbReference>
<feature type="transmembrane region" description="Helical" evidence="8">
    <location>
        <begin position="181"/>
        <end position="201"/>
    </location>
</feature>
<accession>A0A845DVD9</accession>
<dbReference type="EMBL" id="WMET01000004">
    <property type="protein sequence ID" value="MYL21386.1"/>
    <property type="molecule type" value="Genomic_DNA"/>
</dbReference>
<evidence type="ECO:0000256" key="6">
    <source>
        <dbReference type="ARBA" id="ARBA00022989"/>
    </source>
</evidence>
<keyword evidence="3" id="KW-0813">Transport</keyword>
<feature type="transmembrane region" description="Helical" evidence="8">
    <location>
        <begin position="228"/>
        <end position="251"/>
    </location>
</feature>
<dbReference type="Gene3D" id="1.20.1250.20">
    <property type="entry name" value="MFS general substrate transporter like domains"/>
    <property type="match status" value="1"/>
</dbReference>
<feature type="transmembrane region" description="Helical" evidence="8">
    <location>
        <begin position="116"/>
        <end position="136"/>
    </location>
</feature>
<dbReference type="CDD" id="cd17324">
    <property type="entry name" value="MFS_NepI_like"/>
    <property type="match status" value="1"/>
</dbReference>
<evidence type="ECO:0000256" key="7">
    <source>
        <dbReference type="ARBA" id="ARBA00023136"/>
    </source>
</evidence>
<organism evidence="10 11">
    <name type="scientific">Halobacillus litoralis</name>
    <dbReference type="NCBI Taxonomy" id="45668"/>
    <lineage>
        <taxon>Bacteria</taxon>
        <taxon>Bacillati</taxon>
        <taxon>Bacillota</taxon>
        <taxon>Bacilli</taxon>
        <taxon>Bacillales</taxon>
        <taxon>Bacillaceae</taxon>
        <taxon>Halobacillus</taxon>
    </lineage>
</organism>
<keyword evidence="4" id="KW-1003">Cell membrane</keyword>
<dbReference type="AlphaFoldDB" id="A0A845DVD9"/>
<name>A0A845DVD9_9BACI</name>
<dbReference type="GO" id="GO:0005886">
    <property type="term" value="C:plasma membrane"/>
    <property type="evidence" value="ECO:0007669"/>
    <property type="project" value="UniProtKB-SubCell"/>
</dbReference>
<evidence type="ECO:0000313" key="10">
    <source>
        <dbReference type="EMBL" id="MYL21386.1"/>
    </source>
</evidence>
<dbReference type="InterPro" id="IPR020846">
    <property type="entry name" value="MFS_dom"/>
</dbReference>
<evidence type="ECO:0000256" key="1">
    <source>
        <dbReference type="ARBA" id="ARBA00004651"/>
    </source>
</evidence>
<dbReference type="InterPro" id="IPR011701">
    <property type="entry name" value="MFS"/>
</dbReference>
<gene>
    <name evidence="10" type="ORF">GLW04_15900</name>
</gene>
<feature type="transmembrane region" description="Helical" evidence="8">
    <location>
        <begin position="92"/>
        <end position="110"/>
    </location>
</feature>
<keyword evidence="6 8" id="KW-1133">Transmembrane helix</keyword>
<comment type="caution">
    <text evidence="10">The sequence shown here is derived from an EMBL/GenBank/DDBJ whole genome shotgun (WGS) entry which is preliminary data.</text>
</comment>
<dbReference type="SUPFAM" id="SSF103473">
    <property type="entry name" value="MFS general substrate transporter"/>
    <property type="match status" value="1"/>
</dbReference>
<feature type="transmembrane region" description="Helical" evidence="8">
    <location>
        <begin position="263"/>
        <end position="284"/>
    </location>
</feature>
<dbReference type="Pfam" id="PF07690">
    <property type="entry name" value="MFS_1"/>
    <property type="match status" value="1"/>
</dbReference>
<feature type="transmembrane region" description="Helical" evidence="8">
    <location>
        <begin position="24"/>
        <end position="45"/>
    </location>
</feature>
<feature type="transmembrane region" description="Helical" evidence="8">
    <location>
        <begin position="148"/>
        <end position="169"/>
    </location>
</feature>
<sequence>MKEVDTLEGTAEHHQPYTPSEAGFWRVTIALMLASLSIFSTLYVFQPLLPVFTTELNITATQSSLLMSACVTAMVLGLFILGFAADRYGRALVMRGSLVGTALSLILIPMTPDFEWMVVLRFIQGFFLAGIPAAAMGYLGEEVSFRHIGLAMTLYISSNALGGMGGRVLGGYLTDVFDWQVTLWAFSVFGVVAAVLFLRLFPKERFFEKTEQNLIVDLKGMLIHLKSVPLLVLFLLGILMQTVFTAVWTYLPFYLEGDPFDWPLKWIAFTYFAYLFGVVAPPVAGRISDQIGLKKMMFTGVTIFLTGTALTAVREGWSIMIGLSLLCMGFFVAHSMASALVSKTATHHRSGASGFYLISYYLGVAIGSTAVGRLWEEFQWYGVLSVVFLLVFLYVLYPFYKDA</sequence>
<keyword evidence="5 8" id="KW-0812">Transmembrane</keyword>
<feature type="transmembrane region" description="Helical" evidence="8">
    <location>
        <begin position="319"/>
        <end position="341"/>
    </location>
</feature>
<protein>
    <submittedName>
        <fullName evidence="10">MFS transporter</fullName>
    </submittedName>
</protein>
<dbReference type="RefSeq" id="WP_160839017.1">
    <property type="nucleotide sequence ID" value="NZ_WMET01000004.1"/>
</dbReference>
<evidence type="ECO:0000256" key="3">
    <source>
        <dbReference type="ARBA" id="ARBA00022448"/>
    </source>
</evidence>
<keyword evidence="7 8" id="KW-0472">Membrane</keyword>
<evidence type="ECO:0000256" key="8">
    <source>
        <dbReference type="SAM" id="Phobius"/>
    </source>
</evidence>
<dbReference type="Proteomes" id="UP000460949">
    <property type="component" value="Unassembled WGS sequence"/>
</dbReference>
<evidence type="ECO:0000256" key="4">
    <source>
        <dbReference type="ARBA" id="ARBA00022475"/>
    </source>
</evidence>
<dbReference type="PANTHER" id="PTHR43271">
    <property type="entry name" value="BLL2771 PROTEIN"/>
    <property type="match status" value="1"/>
</dbReference>
<dbReference type="PANTHER" id="PTHR43271:SF1">
    <property type="entry name" value="INNER MEMBRANE TRANSPORT PROTEIN YNFM"/>
    <property type="match status" value="1"/>
</dbReference>
<evidence type="ECO:0000256" key="2">
    <source>
        <dbReference type="ARBA" id="ARBA00008335"/>
    </source>
</evidence>
<feature type="transmembrane region" description="Helical" evidence="8">
    <location>
        <begin position="353"/>
        <end position="372"/>
    </location>
</feature>
<proteinExistence type="inferred from homology"/>
<dbReference type="InterPro" id="IPR036259">
    <property type="entry name" value="MFS_trans_sf"/>
</dbReference>
<evidence type="ECO:0000256" key="5">
    <source>
        <dbReference type="ARBA" id="ARBA00022692"/>
    </source>
</evidence>
<comment type="similarity">
    <text evidence="2">Belongs to the major facilitator superfamily.</text>
</comment>
<comment type="subcellular location">
    <subcellularLocation>
        <location evidence="1">Cell membrane</location>
        <topology evidence="1">Multi-pass membrane protein</topology>
    </subcellularLocation>
</comment>
<dbReference type="GO" id="GO:0022857">
    <property type="term" value="F:transmembrane transporter activity"/>
    <property type="evidence" value="ECO:0007669"/>
    <property type="project" value="InterPro"/>
</dbReference>
<evidence type="ECO:0000259" key="9">
    <source>
        <dbReference type="PROSITE" id="PS50850"/>
    </source>
</evidence>
<evidence type="ECO:0000313" key="11">
    <source>
        <dbReference type="Proteomes" id="UP000460949"/>
    </source>
</evidence>
<feature type="transmembrane region" description="Helical" evidence="8">
    <location>
        <begin position="378"/>
        <end position="400"/>
    </location>
</feature>
<feature type="transmembrane region" description="Helical" evidence="8">
    <location>
        <begin position="65"/>
        <end position="85"/>
    </location>
</feature>